<keyword evidence="1" id="KW-0677">Repeat</keyword>
<accession>A0A8B7KK74</accession>
<dbReference type="InterPro" id="IPR052628">
    <property type="entry name" value="CFAP70"/>
</dbReference>
<dbReference type="GO" id="GO:0070062">
    <property type="term" value="C:extracellular exosome"/>
    <property type="evidence" value="ECO:0007669"/>
    <property type="project" value="TreeGrafter"/>
</dbReference>
<dbReference type="AlphaFoldDB" id="A0A7M7M4K5"/>
<proteinExistence type="predicted"/>
<dbReference type="InterPro" id="IPR011990">
    <property type="entry name" value="TPR-like_helical_dom_sf"/>
</dbReference>
<evidence type="ECO:0000313" key="4">
    <source>
        <dbReference type="Proteomes" id="UP000005203"/>
    </source>
</evidence>
<keyword evidence="5" id="KW-0966">Cell projection</keyword>
<dbReference type="Proteomes" id="UP000005203">
    <property type="component" value="Linkage group LG6"/>
</dbReference>
<evidence type="ECO:0000256" key="1">
    <source>
        <dbReference type="ARBA" id="ARBA00022737"/>
    </source>
</evidence>
<keyword evidence="5" id="KW-0282">Flagellum</keyword>
<evidence type="ECO:0000256" key="2">
    <source>
        <dbReference type="ARBA" id="ARBA00022803"/>
    </source>
</evidence>
<dbReference type="GeneID" id="100578239"/>
<dbReference type="GO" id="GO:0003341">
    <property type="term" value="P:cilium movement"/>
    <property type="evidence" value="ECO:0007669"/>
    <property type="project" value="TreeGrafter"/>
</dbReference>
<dbReference type="SUPFAM" id="SSF48452">
    <property type="entry name" value="TPR-like"/>
    <property type="match status" value="2"/>
</dbReference>
<dbReference type="Gene3D" id="1.25.40.10">
    <property type="entry name" value="Tetratricopeptide repeat domain"/>
    <property type="match status" value="3"/>
</dbReference>
<reference evidence="3" key="1">
    <citation type="submission" date="2021-01" db="UniProtKB">
        <authorList>
            <consortium name="EnsemblMetazoa"/>
        </authorList>
    </citation>
    <scope>IDENTIFICATION</scope>
    <source>
        <strain evidence="3">DH4</strain>
    </source>
</reference>
<dbReference type="RefSeq" id="XP_016768377.1">
    <property type="nucleotide sequence ID" value="XM_016912888.2"/>
</dbReference>
<name>A0A7M7M4K5_APIME</name>
<dbReference type="Pfam" id="PF13181">
    <property type="entry name" value="TPR_8"/>
    <property type="match status" value="2"/>
</dbReference>
<sequence length="1020" mass="120001">MTLQKNIIPKMEEWIQWQSIKNEKHIEITIHAIENIFRKEDINILFIVEHNGTVLGESNPTLIKSTFDELSISIINFNVNLPVIPSDKENINSIVSIPIIIKAIEIIENDEESMVSNSEEFKKNESKKKSIFSTKSGLFPTSKLFGICNFDIIPIILGEKQYSEKLILETPNFFFDGNLVSWQNLPRLTVTASQDHLPVNLSTLITDANNVFNLFYVTVESLYNIPESFTDNFKYKAGTIAYTDSEIPKNLIFDQGTWTKHRDIERTKRWNTLRYIENRAQLSKYKLDCDFMGIKNEFKKQFDLAKKISQDIPRIEWNSLIRCVIWDKGLQTIRDHITKYKLWPFQFEITTANSPVKFKNELSARKQLYQCYIDISELLFPGRTSCRAVGQLYTYNSIDLSEKLGIDQNIFILELSRKELKEKDKKNKVEKSKNSQSNQSEIEIIKGQSEPIFNENGEPTIIVVDIEFYEPLVTCKIEKDFTYLIDEIMFKIPKKKPPYIYSSKVAEEQYKHCIQKLAEVLTESYRDEITCFKQYLYKTGVYLNIRNTLRMKIPILIDQKFKLPANFIGSKESHNIITSMYVYLVEQMHLALNQIIECRFTKNDENNLNKKEEYVNLQMTYFYAEESYELGNLDEAKQNYLKLIESNKNDPYTWTLYAVFLKKIGDLEGAKQCCLEAIMLNRQHPIALLIYAMIFFEKKEYKKAEIFLRAIVYLHPRFFEGWAILHLFFIRTEYFPGMDLTLRIAEKCMQDKTRTVILDQKPLLWSMDYCPKNNLYINVVIFLLKLNFCEFAEMALAEEMSLSNRSIHVLYYMAVAHYLCNRYEDALSHLNEIRCNYGMDYSISSLMGHCYFKIGNIEKAIEFYQHAHMLFDRPKDLHLVEIRLGYHYHNQGDFDRAKRIFLSVCKFSPSCLSWLGVGKSCYESGQFHEAEMSFLEANRINNQNSEVWGYLCLLNMTLRRYDEFIQCYAEMMKYQNNLIDKKLWLRITNMMEALDYTPSNLIETNDLVEDNNTEGSEEQF</sequence>
<dbReference type="GO" id="GO:0031514">
    <property type="term" value="C:motile cilium"/>
    <property type="evidence" value="ECO:0007669"/>
    <property type="project" value="TreeGrafter"/>
</dbReference>
<dbReference type="OrthoDB" id="10262375at2759"/>
<keyword evidence="5" id="KW-0969">Cilium</keyword>
<gene>
    <name evidence="3" type="primary">100578239</name>
    <name evidence="5" type="synonym">LOC100578239</name>
</gene>
<organism evidence="3">
    <name type="scientific">Apis mellifera</name>
    <name type="common">Honeybee</name>
    <dbReference type="NCBI Taxonomy" id="7460"/>
    <lineage>
        <taxon>Eukaryota</taxon>
        <taxon>Metazoa</taxon>
        <taxon>Ecdysozoa</taxon>
        <taxon>Arthropoda</taxon>
        <taxon>Hexapoda</taxon>
        <taxon>Insecta</taxon>
        <taxon>Pterygota</taxon>
        <taxon>Neoptera</taxon>
        <taxon>Endopterygota</taxon>
        <taxon>Hymenoptera</taxon>
        <taxon>Apocrita</taxon>
        <taxon>Aculeata</taxon>
        <taxon>Apoidea</taxon>
        <taxon>Anthophila</taxon>
        <taxon>Apidae</taxon>
        <taxon>Apis</taxon>
    </lineage>
</organism>
<dbReference type="KEGG" id="ame:100578239"/>
<protein>
    <submittedName>
        <fullName evidence="5">Cilia- and flagella-associated protein 70 isoform X1</fullName>
    </submittedName>
</protein>
<accession>A0A7M7M4K5</accession>
<keyword evidence="2" id="KW-0802">TPR repeat</keyword>
<reference evidence="5" key="2">
    <citation type="submission" date="2025-04" db="UniProtKB">
        <authorList>
            <consortium name="RefSeq"/>
        </authorList>
    </citation>
    <scope>IDENTIFICATION</scope>
    <source>
        <strain evidence="5">DH4</strain>
        <tissue evidence="5">Whole body</tissue>
    </source>
</reference>
<dbReference type="PANTHER" id="PTHR44314">
    <property type="entry name" value="CILIA- AND FLAGELLA-ASSOCIATED PROTEIN 70"/>
    <property type="match status" value="1"/>
</dbReference>
<evidence type="ECO:0000313" key="3">
    <source>
        <dbReference type="EnsemblMetazoa" id="XP_016768377"/>
    </source>
</evidence>
<dbReference type="PANTHER" id="PTHR44314:SF1">
    <property type="entry name" value="CILIA- AND FLAGELLA-ASSOCIATED PROTEIN 70"/>
    <property type="match status" value="1"/>
</dbReference>
<keyword evidence="4" id="KW-1185">Reference proteome</keyword>
<dbReference type="InterPro" id="IPR019734">
    <property type="entry name" value="TPR_rpt"/>
</dbReference>
<dbReference type="EnsemblMetazoa" id="XM_016912888">
    <property type="protein sequence ID" value="XP_016768377"/>
    <property type="gene ID" value="LOC100578239"/>
</dbReference>
<evidence type="ECO:0000313" key="5">
    <source>
        <dbReference type="RefSeq" id="XP_016768377.1"/>
    </source>
</evidence>
<dbReference type="SMART" id="SM00028">
    <property type="entry name" value="TPR"/>
    <property type="match status" value="7"/>
</dbReference>
<dbReference type="GO" id="GO:0060271">
    <property type="term" value="P:cilium assembly"/>
    <property type="evidence" value="ECO:0007669"/>
    <property type="project" value="TreeGrafter"/>
</dbReference>